<dbReference type="InterPro" id="IPR010200">
    <property type="entry name" value="HflC"/>
</dbReference>
<sequence>MKKSMFLLLVAGLFLFLLSTTAYVVREDEVAVVRRLGRVVKVVVDSRDLDILEGNFAQEPYQTIQKTYRKGLRFKLPFADEVSVHSSKYLTYRSSPELLNTRDGRRLEVQMYAQYRIVDPYTFSMTVFSRDQANRRMDELVYKSVIQSANALTFNEFFQENKLQGMLAEQRLRLNRSLVGDFGLYISDIGINRKNFPPSNIDTIEDKMTKQIAKESEKLIAEGDAAYVQAQATTDRQREEILAKAVAEAAIVKAGADAEAMEIYQLSLSKDLEFYRFMQRMKIYREMRDNTVFMDSSNGIFDYFQGVNP</sequence>
<name>A0A7X5HUJ7_9FIRM</name>
<evidence type="ECO:0000259" key="5">
    <source>
        <dbReference type="SMART" id="SM00244"/>
    </source>
</evidence>
<gene>
    <name evidence="6" type="ORF">GXN74_04060</name>
</gene>
<dbReference type="SUPFAM" id="SSF117892">
    <property type="entry name" value="Band 7/SPFH domain"/>
    <property type="match status" value="1"/>
</dbReference>
<dbReference type="AlphaFoldDB" id="A0A7X5HUJ7"/>
<dbReference type="Pfam" id="PF01145">
    <property type="entry name" value="Band_7"/>
    <property type="match status" value="1"/>
</dbReference>
<comment type="similarity">
    <text evidence="1 4">Belongs to the band 7/mec-2 family. HflC subfamily.</text>
</comment>
<evidence type="ECO:0000256" key="4">
    <source>
        <dbReference type="PIRNR" id="PIRNR005651"/>
    </source>
</evidence>
<dbReference type="SMART" id="SM00244">
    <property type="entry name" value="PHB"/>
    <property type="match status" value="1"/>
</dbReference>
<dbReference type="RefSeq" id="WP_162369648.1">
    <property type="nucleotide sequence ID" value="NZ_JAAEEH010000007.1"/>
</dbReference>
<dbReference type="EMBL" id="JAAEEH010000007">
    <property type="protein sequence ID" value="NDL66922.1"/>
    <property type="molecule type" value="Genomic_DNA"/>
</dbReference>
<reference evidence="6 7" key="1">
    <citation type="submission" date="2020-01" db="EMBL/GenBank/DDBJ databases">
        <title>Anaeroalcalibacter tamaniensis gen. nov., sp. nov., moderately halophilic strictly anaerobic fermenter bacterium from mud volcano of Taman peninsula.</title>
        <authorList>
            <person name="Frolova A."/>
            <person name="Merkel A.Y."/>
            <person name="Slobodkin A.I."/>
        </authorList>
    </citation>
    <scope>NUCLEOTIDE SEQUENCE [LARGE SCALE GENOMIC DNA]</scope>
    <source>
        <strain evidence="6 7">F-3ap</strain>
    </source>
</reference>
<evidence type="ECO:0000256" key="2">
    <source>
        <dbReference type="ARBA" id="ARBA00022692"/>
    </source>
</evidence>
<keyword evidence="7" id="KW-1185">Reference proteome</keyword>
<organism evidence="6 7">
    <name type="scientific">Anaerotalea alkaliphila</name>
    <dbReference type="NCBI Taxonomy" id="2662126"/>
    <lineage>
        <taxon>Bacteria</taxon>
        <taxon>Bacillati</taxon>
        <taxon>Bacillota</taxon>
        <taxon>Clostridia</taxon>
        <taxon>Eubacteriales</taxon>
        <taxon>Anaerotalea</taxon>
    </lineage>
</organism>
<feature type="domain" description="Band 7" evidence="5">
    <location>
        <begin position="20"/>
        <end position="208"/>
    </location>
</feature>
<keyword evidence="2" id="KW-0812">Transmembrane</keyword>
<dbReference type="InterPro" id="IPR036013">
    <property type="entry name" value="Band_7/SPFH_dom_sf"/>
</dbReference>
<protein>
    <recommendedName>
        <fullName evidence="4">Protein HflC</fullName>
    </recommendedName>
</protein>
<comment type="caution">
    <text evidence="6">The sequence shown here is derived from an EMBL/GenBank/DDBJ whole genome shotgun (WGS) entry which is preliminary data.</text>
</comment>
<accession>A0A7X5HUJ7</accession>
<evidence type="ECO:0000256" key="1">
    <source>
        <dbReference type="ARBA" id="ARBA00007862"/>
    </source>
</evidence>
<dbReference type="InterPro" id="IPR001107">
    <property type="entry name" value="Band_7"/>
</dbReference>
<evidence type="ECO:0000256" key="3">
    <source>
        <dbReference type="ARBA" id="ARBA00022989"/>
    </source>
</evidence>
<evidence type="ECO:0000313" key="6">
    <source>
        <dbReference type="EMBL" id="NDL66922.1"/>
    </source>
</evidence>
<dbReference type="PANTHER" id="PTHR42911">
    <property type="entry name" value="MODULATOR OF FTSH PROTEASE HFLC"/>
    <property type="match status" value="1"/>
</dbReference>
<keyword evidence="3" id="KW-0472">Membrane</keyword>
<dbReference type="GO" id="GO:0016020">
    <property type="term" value="C:membrane"/>
    <property type="evidence" value="ECO:0007669"/>
    <property type="project" value="InterPro"/>
</dbReference>
<evidence type="ECO:0000313" key="7">
    <source>
        <dbReference type="Proteomes" id="UP000461585"/>
    </source>
</evidence>
<keyword evidence="3" id="KW-1133">Transmembrane helix</keyword>
<comment type="function">
    <text evidence="4">HflC and HflK could regulate a protease.</text>
</comment>
<dbReference type="PANTHER" id="PTHR42911:SF2">
    <property type="entry name" value="PROHIBITIN FAMILY PROTEIN"/>
    <property type="match status" value="1"/>
</dbReference>
<proteinExistence type="inferred from homology"/>
<dbReference type="Gene3D" id="3.30.479.30">
    <property type="entry name" value="Band 7 domain"/>
    <property type="match status" value="1"/>
</dbReference>
<dbReference type="PIRSF" id="PIRSF005651">
    <property type="entry name" value="HflC"/>
    <property type="match status" value="1"/>
</dbReference>
<dbReference type="Proteomes" id="UP000461585">
    <property type="component" value="Unassembled WGS sequence"/>
</dbReference>